<sequence>MRARTAARAAPGSGPGPALDEPHAPRRARAAPCGGPGPALRHPRAAMTFTPLRVRSHGSLLSGVASPEALIGRALALGYESLALTDRDNLYLAIRFYRAARADGLRPL</sequence>
<proteinExistence type="predicted"/>
<dbReference type="InterPro" id="IPR004013">
    <property type="entry name" value="PHP_dom"/>
</dbReference>
<reference evidence="3 4" key="1">
    <citation type="journal article" date="2019" name="Nat. Microbiol.">
        <title>Mediterranean grassland soil C-N compound turnover is dependent on rainfall and depth, and is mediated by genomically divergent microorganisms.</title>
        <authorList>
            <person name="Diamond S."/>
            <person name="Andeer P.F."/>
            <person name="Li Z."/>
            <person name="Crits-Christoph A."/>
            <person name="Burstein D."/>
            <person name="Anantharaman K."/>
            <person name="Lane K.R."/>
            <person name="Thomas B.C."/>
            <person name="Pan C."/>
            <person name="Northen T.R."/>
            <person name="Banfield J.F."/>
        </authorList>
    </citation>
    <scope>NUCLEOTIDE SEQUENCE [LARGE SCALE GENOMIC DNA]</scope>
    <source>
        <strain evidence="3">WS_2</strain>
    </source>
</reference>
<comment type="caution">
    <text evidence="3">The sequence shown here is derived from an EMBL/GenBank/DDBJ whole genome shotgun (WGS) entry which is preliminary data.</text>
</comment>
<dbReference type="Proteomes" id="UP000317716">
    <property type="component" value="Unassembled WGS sequence"/>
</dbReference>
<dbReference type="Pfam" id="PF02811">
    <property type="entry name" value="PHP"/>
    <property type="match status" value="1"/>
</dbReference>
<dbReference type="GO" id="GO:0006260">
    <property type="term" value="P:DNA replication"/>
    <property type="evidence" value="ECO:0007669"/>
    <property type="project" value="InterPro"/>
</dbReference>
<gene>
    <name evidence="3" type="ORF">E6K72_06610</name>
</gene>
<dbReference type="SMART" id="SM00481">
    <property type="entry name" value="POLIIIAc"/>
    <property type="match status" value="1"/>
</dbReference>
<dbReference type="EMBL" id="VBOS01000224">
    <property type="protein sequence ID" value="TMQ55293.1"/>
    <property type="molecule type" value="Genomic_DNA"/>
</dbReference>
<evidence type="ECO:0000313" key="3">
    <source>
        <dbReference type="EMBL" id="TMQ55293.1"/>
    </source>
</evidence>
<dbReference type="InterPro" id="IPR016195">
    <property type="entry name" value="Pol/histidinol_Pase-like"/>
</dbReference>
<evidence type="ECO:0000256" key="1">
    <source>
        <dbReference type="SAM" id="MobiDB-lite"/>
    </source>
</evidence>
<protein>
    <submittedName>
        <fullName evidence="3">PHP domain-containing protein</fullName>
    </submittedName>
</protein>
<evidence type="ECO:0000259" key="2">
    <source>
        <dbReference type="SMART" id="SM00481"/>
    </source>
</evidence>
<dbReference type="InterPro" id="IPR003141">
    <property type="entry name" value="Pol/His_phosphatase_N"/>
</dbReference>
<dbReference type="Gene3D" id="3.20.20.140">
    <property type="entry name" value="Metal-dependent hydrolases"/>
    <property type="match status" value="1"/>
</dbReference>
<dbReference type="PANTHER" id="PTHR32294">
    <property type="entry name" value="DNA POLYMERASE III SUBUNIT ALPHA"/>
    <property type="match status" value="1"/>
</dbReference>
<accession>A0A538SV82</accession>
<feature type="region of interest" description="Disordered" evidence="1">
    <location>
        <begin position="1"/>
        <end position="41"/>
    </location>
</feature>
<dbReference type="InterPro" id="IPR004805">
    <property type="entry name" value="DnaE2/DnaE/PolC"/>
</dbReference>
<dbReference type="GO" id="GO:0008408">
    <property type="term" value="F:3'-5' exonuclease activity"/>
    <property type="evidence" value="ECO:0007669"/>
    <property type="project" value="InterPro"/>
</dbReference>
<feature type="non-terminal residue" evidence="3">
    <location>
        <position position="108"/>
    </location>
</feature>
<dbReference type="AlphaFoldDB" id="A0A538SV82"/>
<feature type="compositionally biased region" description="Low complexity" evidence="1">
    <location>
        <begin position="1"/>
        <end position="18"/>
    </location>
</feature>
<name>A0A538SV82_UNCEI</name>
<evidence type="ECO:0000313" key="4">
    <source>
        <dbReference type="Proteomes" id="UP000317716"/>
    </source>
</evidence>
<feature type="domain" description="Polymerase/histidinol phosphatase N-terminal" evidence="2">
    <location>
        <begin position="50"/>
        <end position="108"/>
    </location>
</feature>
<organism evidence="3 4">
    <name type="scientific">Eiseniibacteriota bacterium</name>
    <dbReference type="NCBI Taxonomy" id="2212470"/>
    <lineage>
        <taxon>Bacteria</taxon>
        <taxon>Candidatus Eiseniibacteriota</taxon>
    </lineage>
</organism>
<dbReference type="SUPFAM" id="SSF89550">
    <property type="entry name" value="PHP domain-like"/>
    <property type="match status" value="1"/>
</dbReference>